<keyword evidence="3" id="KW-1185">Reference proteome</keyword>
<proteinExistence type="predicted"/>
<reference evidence="2" key="1">
    <citation type="submission" date="2025-08" db="UniProtKB">
        <authorList>
            <consortium name="Ensembl"/>
        </authorList>
    </citation>
    <scope>IDENTIFICATION</scope>
</reference>
<dbReference type="Ensembl" id="ENSMSIT00000023088.1">
    <property type="protein sequence ID" value="ENSMSIP00000018261.1"/>
    <property type="gene ID" value="ENSMSIG00000015591.1"/>
</dbReference>
<evidence type="ECO:0000313" key="2">
    <source>
        <dbReference type="Ensembl" id="ENSMSIP00000018261.1"/>
    </source>
</evidence>
<dbReference type="Proteomes" id="UP000694415">
    <property type="component" value="Unplaced"/>
</dbReference>
<accession>A0A8C6H9F4</accession>
<evidence type="ECO:0000313" key="3">
    <source>
        <dbReference type="Proteomes" id="UP000694415"/>
    </source>
</evidence>
<name>A0A8C6H9F4_MUSSI</name>
<organism evidence="2 3">
    <name type="scientific">Mus spicilegus</name>
    <name type="common">Mound-building mouse</name>
    <dbReference type="NCBI Taxonomy" id="10103"/>
    <lineage>
        <taxon>Eukaryota</taxon>
        <taxon>Metazoa</taxon>
        <taxon>Chordata</taxon>
        <taxon>Craniata</taxon>
        <taxon>Vertebrata</taxon>
        <taxon>Euteleostomi</taxon>
        <taxon>Mammalia</taxon>
        <taxon>Eutheria</taxon>
        <taxon>Euarchontoglires</taxon>
        <taxon>Glires</taxon>
        <taxon>Rodentia</taxon>
        <taxon>Myomorpha</taxon>
        <taxon>Muroidea</taxon>
        <taxon>Muridae</taxon>
        <taxon>Murinae</taxon>
        <taxon>Mus</taxon>
        <taxon>Mus</taxon>
    </lineage>
</organism>
<evidence type="ECO:0000256" key="1">
    <source>
        <dbReference type="SAM" id="MobiDB-lite"/>
    </source>
</evidence>
<protein>
    <submittedName>
        <fullName evidence="2">Uncharacterized protein</fullName>
    </submittedName>
</protein>
<reference evidence="2" key="2">
    <citation type="submission" date="2025-09" db="UniProtKB">
        <authorList>
            <consortium name="Ensembl"/>
        </authorList>
    </citation>
    <scope>IDENTIFICATION</scope>
</reference>
<sequence length="115" mass="12603">MSSRIPWASHTGTHTELAKAQPRKASLTCLGELPACSFVLLMVAERTSEAASVLARLFPISEPQILQFFSLKSREMHTAQGLLQRASLATRVPGKVRPLQACALSSCHWTHKPSH</sequence>
<feature type="region of interest" description="Disordered" evidence="1">
    <location>
        <begin position="1"/>
        <end position="21"/>
    </location>
</feature>
<dbReference type="AlphaFoldDB" id="A0A8C6H9F4"/>